<keyword evidence="7" id="KW-0479">Metal-binding</keyword>
<evidence type="ECO:0000256" key="9">
    <source>
        <dbReference type="ARBA" id="ARBA00022833"/>
    </source>
</evidence>
<dbReference type="GO" id="GO:0006508">
    <property type="term" value="P:proteolysis"/>
    <property type="evidence" value="ECO:0007669"/>
    <property type="project" value="UniProtKB-KW"/>
</dbReference>
<proteinExistence type="inferred from homology"/>
<dbReference type="CDD" id="cd06158">
    <property type="entry name" value="S2P-M50_like_1"/>
    <property type="match status" value="1"/>
</dbReference>
<evidence type="ECO:0000256" key="4">
    <source>
        <dbReference type="ARBA" id="ARBA00022475"/>
    </source>
</evidence>
<evidence type="ECO:0000313" key="14">
    <source>
        <dbReference type="EMBL" id="GFM38150.1"/>
    </source>
</evidence>
<feature type="transmembrane region" description="Helical" evidence="13">
    <location>
        <begin position="138"/>
        <end position="158"/>
    </location>
</feature>
<dbReference type="PANTHER" id="PTHR35864:SF1">
    <property type="entry name" value="ZINC METALLOPROTEASE YWHC-RELATED"/>
    <property type="match status" value="1"/>
</dbReference>
<comment type="cofactor">
    <cofactor evidence="1">
        <name>Zn(2+)</name>
        <dbReference type="ChEBI" id="CHEBI:29105"/>
    </cofactor>
</comment>
<dbReference type="AlphaFoldDB" id="A0A7J0BWQ8"/>
<dbReference type="GO" id="GO:0008237">
    <property type="term" value="F:metallopeptidase activity"/>
    <property type="evidence" value="ECO:0007669"/>
    <property type="project" value="UniProtKB-KW"/>
</dbReference>
<feature type="transmembrane region" description="Helical" evidence="13">
    <location>
        <begin position="179"/>
        <end position="199"/>
    </location>
</feature>
<evidence type="ECO:0000256" key="1">
    <source>
        <dbReference type="ARBA" id="ARBA00001947"/>
    </source>
</evidence>
<dbReference type="InterPro" id="IPR044537">
    <property type="entry name" value="Rip2-like"/>
</dbReference>
<evidence type="ECO:0000256" key="7">
    <source>
        <dbReference type="ARBA" id="ARBA00022723"/>
    </source>
</evidence>
<dbReference type="Proteomes" id="UP000503820">
    <property type="component" value="Unassembled WGS sequence"/>
</dbReference>
<evidence type="ECO:0000256" key="5">
    <source>
        <dbReference type="ARBA" id="ARBA00022670"/>
    </source>
</evidence>
<evidence type="ECO:0000256" key="2">
    <source>
        <dbReference type="ARBA" id="ARBA00004651"/>
    </source>
</evidence>
<evidence type="ECO:0000256" key="3">
    <source>
        <dbReference type="ARBA" id="ARBA00007931"/>
    </source>
</evidence>
<gene>
    <name evidence="14" type="ORF">DSM19430T_28340</name>
</gene>
<dbReference type="GO" id="GO:0005886">
    <property type="term" value="C:plasma membrane"/>
    <property type="evidence" value="ECO:0007669"/>
    <property type="project" value="UniProtKB-SubCell"/>
</dbReference>
<evidence type="ECO:0000256" key="13">
    <source>
        <dbReference type="SAM" id="Phobius"/>
    </source>
</evidence>
<evidence type="ECO:0000256" key="6">
    <source>
        <dbReference type="ARBA" id="ARBA00022692"/>
    </source>
</evidence>
<keyword evidence="10 13" id="KW-1133">Transmembrane helix</keyword>
<sequence>MFDLDIALSIRKISIALIPMLAGIVFHEAAHGWVAYRHGDPTAKQLGRLTLNPVPHIDPMGTMVFILTALTSPFVIGWAKPVPVNPRYFRNPRQGMMWVSAAGPATNFLLAIAFAVGYKLAAGSAAIPGMPVSGVQEFLIAMCRAGVWINLTLCWFNLMPVPPLDGSKIAAGFMPPRMVYSYLSVERYGLIIVMILLATGLLGKVVWPLVDGSVGLISVLIGL</sequence>
<dbReference type="RefSeq" id="WP_174410776.1">
    <property type="nucleotide sequence ID" value="NZ_BLVP01000035.1"/>
</dbReference>
<dbReference type="EMBL" id="BLVP01000035">
    <property type="protein sequence ID" value="GFM38150.1"/>
    <property type="molecule type" value="Genomic_DNA"/>
</dbReference>
<keyword evidence="6 13" id="KW-0812">Transmembrane</keyword>
<comment type="subcellular location">
    <subcellularLocation>
        <location evidence="2">Cell membrane</location>
        <topology evidence="2">Multi-pass membrane protein</topology>
    </subcellularLocation>
</comment>
<name>A0A7J0BWQ8_9BACT</name>
<accession>A0A7J0BWQ8</accession>
<keyword evidence="15" id="KW-1185">Reference proteome</keyword>
<evidence type="ECO:0000256" key="8">
    <source>
        <dbReference type="ARBA" id="ARBA00022801"/>
    </source>
</evidence>
<protein>
    <submittedName>
        <fullName evidence="14">Peptidase M50</fullName>
    </submittedName>
</protein>
<organism evidence="14 15">
    <name type="scientific">Desulfovibrio psychrotolerans</name>
    <dbReference type="NCBI Taxonomy" id="415242"/>
    <lineage>
        <taxon>Bacteria</taxon>
        <taxon>Pseudomonadati</taxon>
        <taxon>Thermodesulfobacteriota</taxon>
        <taxon>Desulfovibrionia</taxon>
        <taxon>Desulfovibrionales</taxon>
        <taxon>Desulfovibrionaceae</taxon>
        <taxon>Desulfovibrio</taxon>
    </lineage>
</organism>
<dbReference type="GO" id="GO:0046872">
    <property type="term" value="F:metal ion binding"/>
    <property type="evidence" value="ECO:0007669"/>
    <property type="project" value="UniProtKB-KW"/>
</dbReference>
<evidence type="ECO:0000256" key="11">
    <source>
        <dbReference type="ARBA" id="ARBA00023049"/>
    </source>
</evidence>
<dbReference type="InterPro" id="IPR052348">
    <property type="entry name" value="Metallopeptidase_M50B"/>
</dbReference>
<evidence type="ECO:0000313" key="15">
    <source>
        <dbReference type="Proteomes" id="UP000503820"/>
    </source>
</evidence>
<keyword evidence="4" id="KW-1003">Cell membrane</keyword>
<keyword evidence="9" id="KW-0862">Zinc</keyword>
<keyword evidence="8" id="KW-0378">Hydrolase</keyword>
<keyword evidence="12 13" id="KW-0472">Membrane</keyword>
<keyword evidence="11" id="KW-0482">Metalloprotease</keyword>
<feature type="transmembrane region" description="Helical" evidence="13">
    <location>
        <begin position="12"/>
        <end position="36"/>
    </location>
</feature>
<feature type="transmembrane region" description="Helical" evidence="13">
    <location>
        <begin position="97"/>
        <end position="118"/>
    </location>
</feature>
<comment type="caution">
    <text evidence="14">The sequence shown here is derived from an EMBL/GenBank/DDBJ whole genome shotgun (WGS) entry which is preliminary data.</text>
</comment>
<reference evidence="14 15" key="1">
    <citation type="submission" date="2020-05" db="EMBL/GenBank/DDBJ databases">
        <title>Draft genome sequence of Desulfovibrio psychrotolerans JS1T.</title>
        <authorList>
            <person name="Ueno A."/>
            <person name="Tamazawa S."/>
            <person name="Tamamura S."/>
            <person name="Murakami T."/>
            <person name="Kiyama T."/>
            <person name="Inomata H."/>
            <person name="Amano Y."/>
            <person name="Miyakawa K."/>
            <person name="Tamaki H."/>
            <person name="Naganuma T."/>
            <person name="Kaneko K."/>
        </authorList>
    </citation>
    <scope>NUCLEOTIDE SEQUENCE [LARGE SCALE GENOMIC DNA]</scope>
    <source>
        <strain evidence="14 15">JS1</strain>
    </source>
</reference>
<evidence type="ECO:0000256" key="12">
    <source>
        <dbReference type="ARBA" id="ARBA00023136"/>
    </source>
</evidence>
<feature type="transmembrane region" description="Helical" evidence="13">
    <location>
        <begin position="56"/>
        <end position="76"/>
    </location>
</feature>
<comment type="similarity">
    <text evidence="3">Belongs to the peptidase M50B family.</text>
</comment>
<evidence type="ECO:0000256" key="10">
    <source>
        <dbReference type="ARBA" id="ARBA00022989"/>
    </source>
</evidence>
<keyword evidence="5" id="KW-0645">Protease</keyword>
<dbReference type="PANTHER" id="PTHR35864">
    <property type="entry name" value="ZINC METALLOPROTEASE MJ0611-RELATED"/>
    <property type="match status" value="1"/>
</dbReference>